<dbReference type="AlphaFoldDB" id="J9F484"/>
<dbReference type="EMBL" id="AMCI01009315">
    <property type="protein sequence ID" value="EJW89711.1"/>
    <property type="molecule type" value="Genomic_DNA"/>
</dbReference>
<evidence type="ECO:0000313" key="1">
    <source>
        <dbReference type="EMBL" id="EJW89711.1"/>
    </source>
</evidence>
<evidence type="ECO:0008006" key="2">
    <source>
        <dbReference type="Google" id="ProtNLM"/>
    </source>
</evidence>
<feature type="non-terminal residue" evidence="1">
    <location>
        <position position="1"/>
    </location>
</feature>
<gene>
    <name evidence="1" type="ORF">EVA_22182</name>
</gene>
<proteinExistence type="predicted"/>
<accession>J9F484</accession>
<name>J9F484_9ZZZZ</name>
<protein>
    <recommendedName>
        <fullName evidence="2">Transposase</fullName>
    </recommendedName>
</protein>
<comment type="caution">
    <text evidence="1">The sequence shown here is derived from an EMBL/GenBank/DDBJ whole genome shotgun (WGS) entry which is preliminary data.</text>
</comment>
<sequence length="89" mass="10123">TRSGEEMGLKANGFTEPTLIKDYPIRNRKVLLHVRRRRYLDADNRNVILNQYPLTSDGTKVSVEFGLFFKDSDGQASIDSSVISKILSY</sequence>
<reference evidence="1" key="1">
    <citation type="journal article" date="2012" name="PLoS ONE">
        <title>Gene sets for utilization of primary and secondary nutrition supplies in the distal gut of endangered iberian lynx.</title>
        <authorList>
            <person name="Alcaide M."/>
            <person name="Messina E."/>
            <person name="Richter M."/>
            <person name="Bargiela R."/>
            <person name="Peplies J."/>
            <person name="Huws S.A."/>
            <person name="Newbold C.J."/>
            <person name="Golyshin P.N."/>
            <person name="Simon M.A."/>
            <person name="Lopez G."/>
            <person name="Yakimov M.M."/>
            <person name="Ferrer M."/>
        </authorList>
    </citation>
    <scope>NUCLEOTIDE SEQUENCE</scope>
</reference>
<organism evidence="1">
    <name type="scientific">gut metagenome</name>
    <dbReference type="NCBI Taxonomy" id="749906"/>
    <lineage>
        <taxon>unclassified sequences</taxon>
        <taxon>metagenomes</taxon>
        <taxon>organismal metagenomes</taxon>
    </lineage>
</organism>